<dbReference type="Proteomes" id="UP000318578">
    <property type="component" value="Unassembled WGS sequence"/>
</dbReference>
<dbReference type="OrthoDB" id="5229236at2"/>
<feature type="region of interest" description="Disordered" evidence="1">
    <location>
        <begin position="1"/>
        <end position="21"/>
    </location>
</feature>
<evidence type="ECO:0000313" key="2">
    <source>
        <dbReference type="EMBL" id="TVT21718.1"/>
    </source>
</evidence>
<dbReference type="AlphaFoldDB" id="A0A558ABS1"/>
<dbReference type="Gene3D" id="2.60.40.1120">
    <property type="entry name" value="Carboxypeptidase-like, regulatory domain"/>
    <property type="match status" value="1"/>
</dbReference>
<proteinExistence type="predicted"/>
<keyword evidence="3" id="KW-1185">Reference proteome</keyword>
<reference evidence="2 3" key="1">
    <citation type="submission" date="2019-07" db="EMBL/GenBank/DDBJ databases">
        <title>New species of Amycolatopsis and Streptomyces.</title>
        <authorList>
            <person name="Duangmal K."/>
            <person name="Teo W.F.A."/>
            <person name="Lipun K."/>
        </authorList>
    </citation>
    <scope>NUCLEOTIDE SEQUENCE [LARGE SCALE GENOMIC DNA]</scope>
    <source>
        <strain evidence="2 3">JCM 30562</strain>
    </source>
</reference>
<accession>A0A558ABS1</accession>
<dbReference type="RefSeq" id="WP_144639200.1">
    <property type="nucleotide sequence ID" value="NZ_BNAX01000039.1"/>
</dbReference>
<dbReference type="EMBL" id="VJZA01000024">
    <property type="protein sequence ID" value="TVT21718.1"/>
    <property type="molecule type" value="Genomic_DNA"/>
</dbReference>
<dbReference type="SUPFAM" id="SSF49464">
    <property type="entry name" value="Carboxypeptidase regulatory domain-like"/>
    <property type="match status" value="1"/>
</dbReference>
<gene>
    <name evidence="2" type="ORF">FNH06_16320</name>
</gene>
<evidence type="ECO:0008006" key="4">
    <source>
        <dbReference type="Google" id="ProtNLM"/>
    </source>
</evidence>
<protein>
    <recommendedName>
        <fullName evidence="4">Carboxypeptidase regulatory-like domain-containing protein</fullName>
    </recommendedName>
</protein>
<evidence type="ECO:0000313" key="3">
    <source>
        <dbReference type="Proteomes" id="UP000318578"/>
    </source>
</evidence>
<organism evidence="2 3">
    <name type="scientific">Amycolatopsis acidiphila</name>
    <dbReference type="NCBI Taxonomy" id="715473"/>
    <lineage>
        <taxon>Bacteria</taxon>
        <taxon>Bacillati</taxon>
        <taxon>Actinomycetota</taxon>
        <taxon>Actinomycetes</taxon>
        <taxon>Pseudonocardiales</taxon>
        <taxon>Pseudonocardiaceae</taxon>
        <taxon>Amycolatopsis</taxon>
    </lineage>
</organism>
<sequence length="146" mass="15487">MDTVTPTTTAPTPYPASAPLASPTVLPDFNRSRQGEVLVAGQIITAEGTPITDAMLTLHGYQVRADREGTFEILTKNPGGSHPAIEIRVTAPGYRPHTVRITLDRPDQTCARAPARAESSIVPTQLGDGTLVVQHHVVLNPTSCGD</sequence>
<dbReference type="InterPro" id="IPR008969">
    <property type="entry name" value="CarboxyPept-like_regulatory"/>
</dbReference>
<name>A0A558ABS1_9PSEU</name>
<evidence type="ECO:0000256" key="1">
    <source>
        <dbReference type="SAM" id="MobiDB-lite"/>
    </source>
</evidence>
<comment type="caution">
    <text evidence="2">The sequence shown here is derived from an EMBL/GenBank/DDBJ whole genome shotgun (WGS) entry which is preliminary data.</text>
</comment>